<reference evidence="12 13" key="1">
    <citation type="journal article" date="2012" name="J. Bacteriol.">
        <title>De Novo Genome Project of Cupriavidus basilensis OR16.</title>
        <authorList>
            <person name="Cserhati M."/>
            <person name="Kriszt B."/>
            <person name="Szoboszlay S."/>
            <person name="Toth A."/>
            <person name="Szabo I."/>
            <person name="Tancsics A."/>
            <person name="Nagy I."/>
            <person name="Horvath B."/>
            <person name="Nagy I."/>
            <person name="Kukolya J."/>
        </authorList>
    </citation>
    <scope>NUCLEOTIDE SEQUENCE [LARGE SCALE GENOMIC DNA]</scope>
    <source>
        <strain evidence="12 13">OR16</strain>
    </source>
</reference>
<dbReference type="AlphaFoldDB" id="H1S028"/>
<evidence type="ECO:0000256" key="8">
    <source>
        <dbReference type="ARBA" id="ARBA00022989"/>
    </source>
</evidence>
<feature type="transmembrane region" description="Helical" evidence="10">
    <location>
        <begin position="31"/>
        <end position="52"/>
    </location>
</feature>
<dbReference type="Pfam" id="PF07963">
    <property type="entry name" value="N_methyl"/>
    <property type="match status" value="1"/>
</dbReference>
<dbReference type="SUPFAM" id="SSF54523">
    <property type="entry name" value="Pili subunits"/>
    <property type="match status" value="1"/>
</dbReference>
<dbReference type="InterPro" id="IPR012902">
    <property type="entry name" value="N_methyl_site"/>
</dbReference>
<dbReference type="OrthoDB" id="9795612at2"/>
<evidence type="ECO:0000259" key="11">
    <source>
        <dbReference type="Pfam" id="PF08334"/>
    </source>
</evidence>
<evidence type="ECO:0000256" key="4">
    <source>
        <dbReference type="ARBA" id="ARBA00022475"/>
    </source>
</evidence>
<dbReference type="InterPro" id="IPR013545">
    <property type="entry name" value="T2SS_protein-GspG_C"/>
</dbReference>
<keyword evidence="6" id="KW-0997">Cell inner membrane</keyword>
<dbReference type="InterPro" id="IPR000983">
    <property type="entry name" value="Bac_GSPG_pilin"/>
</dbReference>
<sequence>MRYARICTREAREYSSVWHRRYERPLRNARAFTLLELLVVVVIIGLLASYVGPKYFSQIGKSEVTVARSQIEAFERALDSFRLDVGRYPSSEEGLAALLDRPGNLARWNGPYLKKNVPLDPWGHPYTYRAPGSKGDFEIISLGKDGQPGGVGENADLVSQ</sequence>
<feature type="domain" description="Type II secretion system protein GspG C-terminal" evidence="11">
    <location>
        <begin position="55"/>
        <end position="159"/>
    </location>
</feature>
<dbReference type="PATRIC" id="fig|1127483.3.peg.932"/>
<dbReference type="Gene3D" id="3.30.700.10">
    <property type="entry name" value="Glycoprotein, Type 4 Pilin"/>
    <property type="match status" value="1"/>
</dbReference>
<evidence type="ECO:0000256" key="2">
    <source>
        <dbReference type="ARBA" id="ARBA00009984"/>
    </source>
</evidence>
<comment type="caution">
    <text evidence="12">The sequence shown here is derived from an EMBL/GenBank/DDBJ whole genome shotgun (WGS) entry which is preliminary data.</text>
</comment>
<keyword evidence="4" id="KW-1003">Cell membrane</keyword>
<dbReference type="InterPro" id="IPR045584">
    <property type="entry name" value="Pilin-like"/>
</dbReference>
<name>H1S028_9BURK</name>
<protein>
    <recommendedName>
        <fullName evidence="3">Type II secretion system core protein G</fullName>
    </recommendedName>
</protein>
<evidence type="ECO:0000256" key="1">
    <source>
        <dbReference type="ARBA" id="ARBA00004377"/>
    </source>
</evidence>
<proteinExistence type="inferred from homology"/>
<keyword evidence="9 10" id="KW-0472">Membrane</keyword>
<dbReference type="RefSeq" id="WP_006156741.1">
    <property type="nucleotide sequence ID" value="NZ_AHJE01000012.1"/>
</dbReference>
<evidence type="ECO:0000256" key="3">
    <source>
        <dbReference type="ARBA" id="ARBA00020042"/>
    </source>
</evidence>
<dbReference type="InterPro" id="IPR010054">
    <property type="entry name" value="Type2_sec_GspG"/>
</dbReference>
<evidence type="ECO:0000256" key="9">
    <source>
        <dbReference type="ARBA" id="ARBA00023136"/>
    </source>
</evidence>
<dbReference type="NCBIfam" id="TIGR02532">
    <property type="entry name" value="IV_pilin_GFxxxE"/>
    <property type="match status" value="1"/>
</dbReference>
<dbReference type="Pfam" id="PF08334">
    <property type="entry name" value="T2SSG"/>
    <property type="match status" value="1"/>
</dbReference>
<dbReference type="GO" id="GO:0015628">
    <property type="term" value="P:protein secretion by the type II secretion system"/>
    <property type="evidence" value="ECO:0007669"/>
    <property type="project" value="InterPro"/>
</dbReference>
<comment type="similarity">
    <text evidence="2">Belongs to the GSP G family.</text>
</comment>
<dbReference type="NCBIfam" id="TIGR01710">
    <property type="entry name" value="typeII_sec_gspG"/>
    <property type="match status" value="1"/>
</dbReference>
<accession>H1S028</accession>
<evidence type="ECO:0000256" key="10">
    <source>
        <dbReference type="SAM" id="Phobius"/>
    </source>
</evidence>
<dbReference type="PRINTS" id="PR00813">
    <property type="entry name" value="BCTERIALGSPG"/>
</dbReference>
<dbReference type="GO" id="GO:0015627">
    <property type="term" value="C:type II protein secretion system complex"/>
    <property type="evidence" value="ECO:0007669"/>
    <property type="project" value="InterPro"/>
</dbReference>
<evidence type="ECO:0000313" key="13">
    <source>
        <dbReference type="Proteomes" id="UP000005808"/>
    </source>
</evidence>
<evidence type="ECO:0000256" key="5">
    <source>
        <dbReference type="ARBA" id="ARBA00022481"/>
    </source>
</evidence>
<organism evidence="12 13">
    <name type="scientific">Cupriavidus basilensis OR16</name>
    <dbReference type="NCBI Taxonomy" id="1127483"/>
    <lineage>
        <taxon>Bacteria</taxon>
        <taxon>Pseudomonadati</taxon>
        <taxon>Pseudomonadota</taxon>
        <taxon>Betaproteobacteria</taxon>
        <taxon>Burkholderiales</taxon>
        <taxon>Burkholderiaceae</taxon>
        <taxon>Cupriavidus</taxon>
    </lineage>
</organism>
<dbReference type="Proteomes" id="UP000005808">
    <property type="component" value="Unassembled WGS sequence"/>
</dbReference>
<gene>
    <name evidence="12" type="ORF">OR16_04682</name>
</gene>
<evidence type="ECO:0000256" key="7">
    <source>
        <dbReference type="ARBA" id="ARBA00022692"/>
    </source>
</evidence>
<keyword evidence="7 10" id="KW-0812">Transmembrane</keyword>
<comment type="subcellular location">
    <subcellularLocation>
        <location evidence="1">Cell inner membrane</location>
        <topology evidence="1">Single-pass membrane protein</topology>
    </subcellularLocation>
</comment>
<evidence type="ECO:0000313" key="12">
    <source>
        <dbReference type="EMBL" id="EHP44244.1"/>
    </source>
</evidence>
<evidence type="ECO:0000256" key="6">
    <source>
        <dbReference type="ARBA" id="ARBA00022519"/>
    </source>
</evidence>
<dbReference type="EMBL" id="AHJE01000012">
    <property type="protein sequence ID" value="EHP44244.1"/>
    <property type="molecule type" value="Genomic_DNA"/>
</dbReference>
<keyword evidence="5" id="KW-0488">Methylation</keyword>
<dbReference type="GO" id="GO:0005886">
    <property type="term" value="C:plasma membrane"/>
    <property type="evidence" value="ECO:0007669"/>
    <property type="project" value="UniProtKB-SubCell"/>
</dbReference>
<keyword evidence="8 10" id="KW-1133">Transmembrane helix</keyword>